<dbReference type="EMBL" id="KP752043">
    <property type="protein sequence ID" value="AKC91752.1"/>
    <property type="molecule type" value="Genomic_DNA"/>
</dbReference>
<organism evidence="1 2">
    <name type="scientific">Lambdina fiscellaria nucleopolyhedrovirus</name>
    <dbReference type="NCBI Taxonomy" id="1642929"/>
    <lineage>
        <taxon>Viruses</taxon>
        <taxon>Viruses incertae sedis</taxon>
        <taxon>Naldaviricetes</taxon>
        <taxon>Lefavirales</taxon>
        <taxon>Baculoviridae</taxon>
        <taxon>Alphabaculovirus</taxon>
        <taxon>Alphabaculovirus lafiscellariae</taxon>
    </lineage>
</organism>
<reference evidence="1 2" key="1">
    <citation type="journal article" date="2015" name="Genome Announc.">
        <title>Genome Sequence of an Alphabaculovirus Isolated from the Oak Looper, Lambdina fiscellaria, Contains a Putative 2-Kilobase-Pair Transposable Element Encoding a Transposase and a FLYWCH Domain-Containing Protein.</title>
        <authorList>
            <person name="Rohrmann G.F."/>
            <person name="Erlandson M.A."/>
            <person name="Theilmann D.A."/>
        </authorList>
    </citation>
    <scope>NUCLEOTIDE SEQUENCE [LARGE SCALE GENOMIC DNA]</scope>
    <source>
        <strain evidence="1">GR15</strain>
    </source>
</reference>
<accession>A0A0E3Z7I0</accession>
<dbReference type="GeneID" id="24170956"/>
<name>A0A0E3Z7I0_9ABAC</name>
<dbReference type="Proteomes" id="UP000201190">
    <property type="component" value="Segment"/>
</dbReference>
<dbReference type="KEGG" id="vg:24170956"/>
<evidence type="ECO:0000313" key="2">
    <source>
        <dbReference type="Proteomes" id="UP000201190"/>
    </source>
</evidence>
<dbReference type="RefSeq" id="YP_009133335.1">
    <property type="nucleotide sequence ID" value="NC_026922.1"/>
</dbReference>
<evidence type="ECO:0000313" key="1">
    <source>
        <dbReference type="EMBL" id="AKC91752.1"/>
    </source>
</evidence>
<dbReference type="Pfam" id="PF04913">
    <property type="entry name" value="Baculo_Y142"/>
    <property type="match status" value="1"/>
</dbReference>
<dbReference type="OrthoDB" id="4896at10239"/>
<keyword evidence="2" id="KW-1185">Reference proteome</keyword>
<dbReference type="InterPro" id="IPR006997">
    <property type="entry name" value="Baculo_Y142"/>
</dbReference>
<sequence>MSVLNEKLSLDARHYKYLFLATYFRLSDFDNFSEESKSFLSQYLRNKFEKLDERTLLRYIDYLVSMNLKHLVVDRNVDMFKFVKPQFKYVCNKNYVDILILDNNVYIQPDTPVYATNLFVKNPALLRVVMYKEFSKVVSERHFVNNNENYCLMNNNVGYVFDNAQVDWSGVRICDSYAPASQSYRLYLVGEPMARHFAENKIMFDCVTYECVLRNFYKGLSLFRNNYKIINTKKFITNRPDRLFDEIRIELGSSSSHVRFVQRDYIYDAAFPDDVLDLLNEYMTETSLYKFIVRFSDPESQDANGGGAVNDYDEEYTTRTQASYSEIVIDRCAVNTYRKLNIKIDAKNRFPATRLNQPSYIFVRPDMIQIKGTLNAFYVPKVRLFAILANNSLFGASETLDFSLDLIRYTHHSPPKRLQTDLYVINKSQKLYITKYVFGNTVPAYLLIRGDYESSFKEIAELKNTWVTNTLLKLLITPDLIDRNLS</sequence>
<protein>
    <submittedName>
        <fullName evidence="1">p49</fullName>
    </submittedName>
</protein>
<proteinExistence type="predicted"/>